<proteinExistence type="predicted"/>
<evidence type="ECO:0000313" key="2">
    <source>
        <dbReference type="Proteomes" id="UP001159363"/>
    </source>
</evidence>
<keyword evidence="2" id="KW-1185">Reference proteome</keyword>
<name>A0ABQ9IJN4_9NEOP</name>
<gene>
    <name evidence="1" type="ORF">PR048_002241</name>
</gene>
<accession>A0ABQ9IJN4</accession>
<dbReference type="EMBL" id="JARBHB010000001">
    <property type="protein sequence ID" value="KAJ8896895.1"/>
    <property type="molecule type" value="Genomic_DNA"/>
</dbReference>
<evidence type="ECO:0000313" key="1">
    <source>
        <dbReference type="EMBL" id="KAJ8896895.1"/>
    </source>
</evidence>
<comment type="caution">
    <text evidence="1">The sequence shown here is derived from an EMBL/GenBank/DDBJ whole genome shotgun (WGS) entry which is preliminary data.</text>
</comment>
<dbReference type="Proteomes" id="UP001159363">
    <property type="component" value="Chromosome 1"/>
</dbReference>
<protein>
    <submittedName>
        <fullName evidence="1">Uncharacterized protein</fullName>
    </submittedName>
</protein>
<reference evidence="1 2" key="1">
    <citation type="submission" date="2023-02" db="EMBL/GenBank/DDBJ databases">
        <title>LHISI_Scaffold_Assembly.</title>
        <authorList>
            <person name="Stuart O.P."/>
            <person name="Cleave R."/>
            <person name="Magrath M.J.L."/>
            <person name="Mikheyev A.S."/>
        </authorList>
    </citation>
    <scope>NUCLEOTIDE SEQUENCE [LARGE SCALE GENOMIC DNA]</scope>
    <source>
        <strain evidence="1">Daus_M_001</strain>
        <tissue evidence="1">Leg muscle</tissue>
    </source>
</reference>
<organism evidence="1 2">
    <name type="scientific">Dryococelus australis</name>
    <dbReference type="NCBI Taxonomy" id="614101"/>
    <lineage>
        <taxon>Eukaryota</taxon>
        <taxon>Metazoa</taxon>
        <taxon>Ecdysozoa</taxon>
        <taxon>Arthropoda</taxon>
        <taxon>Hexapoda</taxon>
        <taxon>Insecta</taxon>
        <taxon>Pterygota</taxon>
        <taxon>Neoptera</taxon>
        <taxon>Polyneoptera</taxon>
        <taxon>Phasmatodea</taxon>
        <taxon>Verophasmatodea</taxon>
        <taxon>Anareolatae</taxon>
        <taxon>Phasmatidae</taxon>
        <taxon>Eurycanthinae</taxon>
        <taxon>Dryococelus</taxon>
    </lineage>
</organism>
<sequence>MSNAQKGDAMVMQKSHEDVKCVNALQHFPKLIRDLPEHQANDSGCQERLLYMFTWSHCHVCQQAKYKNGKCNGKYITVTTFTWEMLYLDVVVLLPWSTSGFSVI</sequence>